<keyword evidence="3" id="KW-0472">Membrane</keyword>
<evidence type="ECO:0000259" key="4">
    <source>
        <dbReference type="Pfam" id="PF13359"/>
    </source>
</evidence>
<dbReference type="Proteomes" id="UP001160148">
    <property type="component" value="Unassembled WGS sequence"/>
</dbReference>
<evidence type="ECO:0000256" key="3">
    <source>
        <dbReference type="SAM" id="Phobius"/>
    </source>
</evidence>
<dbReference type="GO" id="GO:0046872">
    <property type="term" value="F:metal ion binding"/>
    <property type="evidence" value="ECO:0007669"/>
    <property type="project" value="UniProtKB-KW"/>
</dbReference>
<feature type="domain" description="DDE Tnp4" evidence="4">
    <location>
        <begin position="42"/>
        <end position="79"/>
    </location>
</feature>
<evidence type="ECO:0000256" key="1">
    <source>
        <dbReference type="ARBA" id="ARBA00001968"/>
    </source>
</evidence>
<keyword evidence="6" id="KW-1185">Reference proteome</keyword>
<dbReference type="InterPro" id="IPR027806">
    <property type="entry name" value="HARBI1_dom"/>
</dbReference>
<sequence>MIALSAMPVMPVLYILTIIIILYFWGTMDMHAKPYIFTPLLNPVTNAEKNYNKAHIKTRNIVERVFGVWKRKFPYFQEEV</sequence>
<reference evidence="5 6" key="1">
    <citation type="submission" date="2023-01" db="EMBL/GenBank/DDBJ databases">
        <authorList>
            <person name="Whitehead M."/>
        </authorList>
    </citation>
    <scope>NUCLEOTIDE SEQUENCE [LARGE SCALE GENOMIC DNA]</scope>
</reference>
<evidence type="ECO:0000313" key="6">
    <source>
        <dbReference type="Proteomes" id="UP001160148"/>
    </source>
</evidence>
<dbReference type="Pfam" id="PF13359">
    <property type="entry name" value="DDE_Tnp_4"/>
    <property type="match status" value="1"/>
</dbReference>
<comment type="caution">
    <text evidence="5">The sequence shown here is derived from an EMBL/GenBank/DDBJ whole genome shotgun (WGS) entry which is preliminary data.</text>
</comment>
<keyword evidence="2" id="KW-0479">Metal-binding</keyword>
<evidence type="ECO:0000256" key="2">
    <source>
        <dbReference type="ARBA" id="ARBA00022723"/>
    </source>
</evidence>
<keyword evidence="3" id="KW-1133">Transmembrane helix</keyword>
<name>A0AAV0WW52_9HEMI</name>
<gene>
    <name evidence="5" type="ORF">MEUPH1_LOCUS15121</name>
</gene>
<dbReference type="AlphaFoldDB" id="A0AAV0WW52"/>
<keyword evidence="3" id="KW-0812">Transmembrane</keyword>
<feature type="transmembrane region" description="Helical" evidence="3">
    <location>
        <begin position="6"/>
        <end position="25"/>
    </location>
</feature>
<dbReference type="EMBL" id="CARXXK010000002">
    <property type="protein sequence ID" value="CAI6359742.1"/>
    <property type="molecule type" value="Genomic_DNA"/>
</dbReference>
<evidence type="ECO:0000313" key="5">
    <source>
        <dbReference type="EMBL" id="CAI6359742.1"/>
    </source>
</evidence>
<protein>
    <recommendedName>
        <fullName evidence="4">DDE Tnp4 domain-containing protein</fullName>
    </recommendedName>
</protein>
<proteinExistence type="predicted"/>
<organism evidence="5 6">
    <name type="scientific">Macrosiphum euphorbiae</name>
    <name type="common">potato aphid</name>
    <dbReference type="NCBI Taxonomy" id="13131"/>
    <lineage>
        <taxon>Eukaryota</taxon>
        <taxon>Metazoa</taxon>
        <taxon>Ecdysozoa</taxon>
        <taxon>Arthropoda</taxon>
        <taxon>Hexapoda</taxon>
        <taxon>Insecta</taxon>
        <taxon>Pterygota</taxon>
        <taxon>Neoptera</taxon>
        <taxon>Paraneoptera</taxon>
        <taxon>Hemiptera</taxon>
        <taxon>Sternorrhyncha</taxon>
        <taxon>Aphidomorpha</taxon>
        <taxon>Aphidoidea</taxon>
        <taxon>Aphididae</taxon>
        <taxon>Macrosiphini</taxon>
        <taxon>Macrosiphum</taxon>
    </lineage>
</organism>
<accession>A0AAV0WW52</accession>
<comment type="cofactor">
    <cofactor evidence="1">
        <name>a divalent metal cation</name>
        <dbReference type="ChEBI" id="CHEBI:60240"/>
    </cofactor>
</comment>